<dbReference type="AlphaFoldDB" id="A0A147IXL3"/>
<organism evidence="3 4">
    <name type="scientific">Sphingomonas sanguinis</name>
    <dbReference type="NCBI Taxonomy" id="33051"/>
    <lineage>
        <taxon>Bacteria</taxon>
        <taxon>Pseudomonadati</taxon>
        <taxon>Pseudomonadota</taxon>
        <taxon>Alphaproteobacteria</taxon>
        <taxon>Sphingomonadales</taxon>
        <taxon>Sphingomonadaceae</taxon>
        <taxon>Sphingomonas</taxon>
    </lineage>
</organism>
<evidence type="ECO:0000256" key="1">
    <source>
        <dbReference type="SAM" id="MobiDB-lite"/>
    </source>
</evidence>
<evidence type="ECO:0000313" key="3">
    <source>
        <dbReference type="EMBL" id="KTW00460.1"/>
    </source>
</evidence>
<dbReference type="RefSeq" id="WP_058751999.1">
    <property type="nucleotide sequence ID" value="NZ_LDTE01000037.1"/>
</dbReference>
<keyword evidence="2" id="KW-1133">Transmembrane helix</keyword>
<sequence length="131" mass="13687">MTRLRLLAIGAALIAVLGVLVWFYQTGARSGADRVIAKGAKDHAATVAEARTDERQAAASTATIAARAARADDLTDRYVRQTIEELRHAISDAPAAAGDTLPAADVDSVRNRLNAATDRANRAADPAAPAQ</sequence>
<protein>
    <submittedName>
        <fullName evidence="3">Uncharacterized protein</fullName>
    </submittedName>
</protein>
<feature type="compositionally biased region" description="Low complexity" evidence="1">
    <location>
        <begin position="114"/>
        <end position="131"/>
    </location>
</feature>
<proteinExistence type="predicted"/>
<reference evidence="3 4" key="1">
    <citation type="journal article" date="2016" name="Front. Microbiol.">
        <title>Genomic Resource of Rice Seed Associated Bacteria.</title>
        <authorList>
            <person name="Midha S."/>
            <person name="Bansal K."/>
            <person name="Sharma S."/>
            <person name="Kumar N."/>
            <person name="Patil P.P."/>
            <person name="Chaudhry V."/>
            <person name="Patil P.B."/>
        </authorList>
    </citation>
    <scope>NUCLEOTIDE SEQUENCE [LARGE SCALE GENOMIC DNA]</scope>
    <source>
        <strain evidence="3 4">SB4</strain>
    </source>
</reference>
<feature type="region of interest" description="Disordered" evidence="1">
    <location>
        <begin position="97"/>
        <end position="131"/>
    </location>
</feature>
<feature type="transmembrane region" description="Helical" evidence="2">
    <location>
        <begin position="6"/>
        <end position="24"/>
    </location>
</feature>
<keyword evidence="2" id="KW-0812">Transmembrane</keyword>
<dbReference type="OrthoDB" id="10015451at2"/>
<name>A0A147IXL3_9SPHN</name>
<dbReference type="EMBL" id="LDTE01000037">
    <property type="protein sequence ID" value="KTW00460.1"/>
    <property type="molecule type" value="Genomic_DNA"/>
</dbReference>
<evidence type="ECO:0000256" key="2">
    <source>
        <dbReference type="SAM" id="Phobius"/>
    </source>
</evidence>
<gene>
    <name evidence="3" type="ORF">SB4_07055</name>
</gene>
<evidence type="ECO:0000313" key="4">
    <source>
        <dbReference type="Proteomes" id="UP000074072"/>
    </source>
</evidence>
<comment type="caution">
    <text evidence="3">The sequence shown here is derived from an EMBL/GenBank/DDBJ whole genome shotgun (WGS) entry which is preliminary data.</text>
</comment>
<keyword evidence="2" id="KW-0472">Membrane</keyword>
<dbReference type="Proteomes" id="UP000074072">
    <property type="component" value="Unassembled WGS sequence"/>
</dbReference>
<accession>A0A147IXL3</accession>